<dbReference type="RefSeq" id="WP_249287526.1">
    <property type="nucleotide sequence ID" value="NZ_JACRWC010000111.1"/>
</dbReference>
<name>A0A923SSC7_9FIRM</name>
<proteinExistence type="inferred from homology"/>
<reference evidence="4" key="1">
    <citation type="submission" date="2020-08" db="EMBL/GenBank/DDBJ databases">
        <authorList>
            <person name="Liu C."/>
            <person name="Sun Q."/>
        </authorList>
    </citation>
    <scope>NUCLEOTIDE SEQUENCE</scope>
    <source>
        <strain evidence="4">BX16</strain>
    </source>
</reference>
<dbReference type="SUPFAM" id="SSF55469">
    <property type="entry name" value="FMN-dependent nitroreductase-like"/>
    <property type="match status" value="1"/>
</dbReference>
<dbReference type="Pfam" id="PF00881">
    <property type="entry name" value="Nitroreductase"/>
    <property type="match status" value="1"/>
</dbReference>
<evidence type="ECO:0000313" key="5">
    <source>
        <dbReference type="Proteomes" id="UP000644115"/>
    </source>
</evidence>
<evidence type="ECO:0000313" key="4">
    <source>
        <dbReference type="EMBL" id="MBC6000205.1"/>
    </source>
</evidence>
<dbReference type="EMBL" id="JACRWC010000111">
    <property type="protein sequence ID" value="MBC6000205.1"/>
    <property type="molecule type" value="Genomic_DNA"/>
</dbReference>
<evidence type="ECO:0000256" key="1">
    <source>
        <dbReference type="ARBA" id="ARBA00007118"/>
    </source>
</evidence>
<dbReference type="PANTHER" id="PTHR43673">
    <property type="entry name" value="NAD(P)H NITROREDUCTASE YDGI-RELATED"/>
    <property type="match status" value="1"/>
</dbReference>
<dbReference type="AlphaFoldDB" id="A0A923SSC7"/>
<dbReference type="PANTHER" id="PTHR43673:SF10">
    <property type="entry name" value="NADH DEHYDROGENASE_NAD(P)H NITROREDUCTASE XCC3605-RELATED"/>
    <property type="match status" value="1"/>
</dbReference>
<protein>
    <submittedName>
        <fullName evidence="4">Nitroreductase family protein</fullName>
    </submittedName>
</protein>
<feature type="domain" description="Nitroreductase" evidence="3">
    <location>
        <begin position="10"/>
        <end position="154"/>
    </location>
</feature>
<gene>
    <name evidence="4" type="ORF">H8876_09355</name>
</gene>
<accession>A0A923SSC7</accession>
<organism evidence="4 5">
    <name type="scientific">Lentihominibacter faecis</name>
    <dbReference type="NCBI Taxonomy" id="2764712"/>
    <lineage>
        <taxon>Bacteria</taxon>
        <taxon>Bacillati</taxon>
        <taxon>Bacillota</taxon>
        <taxon>Clostridia</taxon>
        <taxon>Peptostreptococcales</taxon>
        <taxon>Anaerovoracaceae</taxon>
        <taxon>Lentihominibacter</taxon>
    </lineage>
</organism>
<evidence type="ECO:0000259" key="3">
    <source>
        <dbReference type="Pfam" id="PF00881"/>
    </source>
</evidence>
<comment type="similarity">
    <text evidence="1">Belongs to the nitroreductase family.</text>
</comment>
<keyword evidence="5" id="KW-1185">Reference proteome</keyword>
<sequence>MTNEVIQNIITRRSIKQYKDQQITDEELQTVLHAGLYAPSGMGMQSPVMVVVQDKDTMAQIVRMNAAVMNATSNPYYDAPTVILVLAPTDRTTYIEDASCVLDTMMLAAHSIGLASRWIHRERQMFETEEGKKLMKKWGVPENFAGVGALALGYADCELPEPKERREGRIIYADK</sequence>
<dbReference type="Proteomes" id="UP000644115">
    <property type="component" value="Unassembled WGS sequence"/>
</dbReference>
<dbReference type="GO" id="GO:0016491">
    <property type="term" value="F:oxidoreductase activity"/>
    <property type="evidence" value="ECO:0007669"/>
    <property type="project" value="UniProtKB-KW"/>
</dbReference>
<evidence type="ECO:0000256" key="2">
    <source>
        <dbReference type="ARBA" id="ARBA00023002"/>
    </source>
</evidence>
<dbReference type="InterPro" id="IPR029479">
    <property type="entry name" value="Nitroreductase"/>
</dbReference>
<comment type="caution">
    <text evidence="4">The sequence shown here is derived from an EMBL/GenBank/DDBJ whole genome shotgun (WGS) entry which is preliminary data.</text>
</comment>
<keyword evidence="2" id="KW-0560">Oxidoreductase</keyword>
<dbReference type="InterPro" id="IPR000415">
    <property type="entry name" value="Nitroreductase-like"/>
</dbReference>
<dbReference type="Gene3D" id="3.40.109.10">
    <property type="entry name" value="NADH Oxidase"/>
    <property type="match status" value="1"/>
</dbReference>